<feature type="transmembrane region" description="Helical" evidence="1">
    <location>
        <begin position="6"/>
        <end position="25"/>
    </location>
</feature>
<keyword evidence="1" id="KW-0812">Transmembrane</keyword>
<evidence type="ECO:0000313" key="2">
    <source>
        <dbReference type="EMBL" id="PIS43541.1"/>
    </source>
</evidence>
<organism evidence="2 3">
    <name type="scientific">Candidatus Kaiserbacteria bacterium CG08_land_8_20_14_0_20_50_21</name>
    <dbReference type="NCBI Taxonomy" id="1974604"/>
    <lineage>
        <taxon>Bacteria</taxon>
        <taxon>Candidatus Kaiseribacteriota</taxon>
    </lineage>
</organism>
<proteinExistence type="predicted"/>
<evidence type="ECO:0000313" key="3">
    <source>
        <dbReference type="Proteomes" id="UP000228687"/>
    </source>
</evidence>
<accession>A0A2H0YYH1</accession>
<feature type="transmembrane region" description="Helical" evidence="1">
    <location>
        <begin position="37"/>
        <end position="58"/>
    </location>
</feature>
<dbReference type="Proteomes" id="UP000228687">
    <property type="component" value="Unassembled WGS sequence"/>
</dbReference>
<gene>
    <name evidence="2" type="ORF">COT23_00730</name>
</gene>
<sequence length="66" mass="7126">MSKSPLINALGAMAYITVIASVLYYGPGKSFAIDGIIAPIVFLSLFVLSVATMGYFFLYQPAQLLF</sequence>
<protein>
    <submittedName>
        <fullName evidence="2">Uncharacterized protein</fullName>
    </submittedName>
</protein>
<comment type="caution">
    <text evidence="2">The sequence shown here is derived from an EMBL/GenBank/DDBJ whole genome shotgun (WGS) entry which is preliminary data.</text>
</comment>
<dbReference type="EMBL" id="PEXT01000013">
    <property type="protein sequence ID" value="PIS43541.1"/>
    <property type="molecule type" value="Genomic_DNA"/>
</dbReference>
<keyword evidence="1" id="KW-1133">Transmembrane helix</keyword>
<dbReference type="AlphaFoldDB" id="A0A2H0YYH1"/>
<keyword evidence="1" id="KW-0472">Membrane</keyword>
<evidence type="ECO:0000256" key="1">
    <source>
        <dbReference type="SAM" id="Phobius"/>
    </source>
</evidence>
<name>A0A2H0YYH1_9BACT</name>
<reference evidence="3" key="1">
    <citation type="submission" date="2017-09" db="EMBL/GenBank/DDBJ databases">
        <title>Depth-based differentiation of microbial function through sediment-hosted aquifers and enrichment of novel symbionts in the deep terrestrial subsurface.</title>
        <authorList>
            <person name="Probst A.J."/>
            <person name="Ladd B."/>
            <person name="Jarett J.K."/>
            <person name="Geller-Mcgrath D.E."/>
            <person name="Sieber C.M.K."/>
            <person name="Emerson J.B."/>
            <person name="Anantharaman K."/>
            <person name="Thomas B.C."/>
            <person name="Malmstrom R."/>
            <person name="Stieglmeier M."/>
            <person name="Klingl A."/>
            <person name="Woyke T."/>
            <person name="Ryan C.M."/>
            <person name="Banfield J.F."/>
        </authorList>
    </citation>
    <scope>NUCLEOTIDE SEQUENCE [LARGE SCALE GENOMIC DNA]</scope>
</reference>